<evidence type="ECO:0000256" key="8">
    <source>
        <dbReference type="ARBA" id="ARBA00023242"/>
    </source>
</evidence>
<keyword evidence="13" id="KW-1185">Reference proteome</keyword>
<feature type="region of interest" description="Disordered" evidence="11">
    <location>
        <begin position="296"/>
        <end position="325"/>
    </location>
</feature>
<sequence>MQSLRCDISTSKRLSKAKQKTQIFTKVKRIADRDTPIITKQLAPNDSCDEDIDENEWFIVEKGSENEKADETLLPGSDSEGDNSTSIEVIKPKPLATSNSLVQQRRVQHINSHSLYGGPRPQKQRNYLQKTRTSNCRVNGLSVSTLSSSRNVGGGCHDIASSADGCVSRSLYVVTSQPETANAAANSGYGTDMKMDESWFVTPPPCFTSIGPINMETSPFENLLIEHPSSLATFLFGSSTSATTSSDTNQLATADNSVGNLRQTIDECAIGLSDAANTIEVTSLTPSVTGAAGTASVIVSKRGRNKRNKQTNKRKGENKNPKIGTATPIITKQLAPNDSCDEDIDENEWFIVEKGSENEKADETLLPGSDSEGDNSTSIEVIKPKPLATSNSLVQQRRVQHINSHSLYGGPRPQKQRNYLQKTRTSNCRVNGLSVSTLSSSRNVGGGCHDIASSADGCVSRSLYVVTSQPETANAAANSGYGTDMKMDESWFVTPPPCFTSIGPINMETSPFENLLIEHPSMSVYHSIRSAEKHMESFLKLNTKDTKGSQKRARQTPEEAPRAVQSRVNTSRLDRQSAAQLKQEFLERQVQKNYNKKERRELCRGAIERSNKIRDFHATKHPQRRSDRQHCKIISGANNNRKSCSSKY</sequence>
<dbReference type="GO" id="GO:0045893">
    <property type="term" value="P:positive regulation of DNA-templated transcription"/>
    <property type="evidence" value="ECO:0007669"/>
    <property type="project" value="TreeGrafter"/>
</dbReference>
<protein>
    <submittedName>
        <fullName evidence="12">Uncharacterized protein</fullName>
    </submittedName>
</protein>
<dbReference type="EMBL" id="CCAG010009347">
    <property type="status" value="NOT_ANNOTATED_CDS"/>
    <property type="molecule type" value="Genomic_DNA"/>
</dbReference>
<evidence type="ECO:0000256" key="7">
    <source>
        <dbReference type="ARBA" id="ARBA00023163"/>
    </source>
</evidence>
<dbReference type="VEuPathDB" id="VectorBase:GMOY000786"/>
<dbReference type="GO" id="GO:0031410">
    <property type="term" value="C:cytoplasmic vesicle"/>
    <property type="evidence" value="ECO:0007669"/>
    <property type="project" value="UniProtKB-KW"/>
</dbReference>
<feature type="region of interest" description="Disordered" evidence="11">
    <location>
        <begin position="542"/>
        <end position="575"/>
    </location>
</feature>
<dbReference type="GO" id="GO:0005776">
    <property type="term" value="C:autophagosome"/>
    <property type="evidence" value="ECO:0007669"/>
    <property type="project" value="UniProtKB-SubCell"/>
</dbReference>
<dbReference type="InterPro" id="IPR029431">
    <property type="entry name" value="TP53INP"/>
</dbReference>
<evidence type="ECO:0000313" key="12">
    <source>
        <dbReference type="EnsemblMetazoa" id="GMOY000786-PA"/>
    </source>
</evidence>
<dbReference type="GO" id="GO:0000045">
    <property type="term" value="P:autophagosome assembly"/>
    <property type="evidence" value="ECO:0007669"/>
    <property type="project" value="TreeGrafter"/>
</dbReference>
<organism evidence="12 13">
    <name type="scientific">Glossina morsitans morsitans</name>
    <name type="common">Savannah tsetse fly</name>
    <dbReference type="NCBI Taxonomy" id="37546"/>
    <lineage>
        <taxon>Eukaryota</taxon>
        <taxon>Metazoa</taxon>
        <taxon>Ecdysozoa</taxon>
        <taxon>Arthropoda</taxon>
        <taxon>Hexapoda</taxon>
        <taxon>Insecta</taxon>
        <taxon>Pterygota</taxon>
        <taxon>Neoptera</taxon>
        <taxon>Endopterygota</taxon>
        <taxon>Diptera</taxon>
        <taxon>Brachycera</taxon>
        <taxon>Muscomorpha</taxon>
        <taxon>Hippoboscoidea</taxon>
        <taxon>Glossinidae</taxon>
        <taxon>Glossina</taxon>
    </lineage>
</organism>
<comment type="subcellular location">
    <subcellularLocation>
        <location evidence="2">Cytoplasm</location>
        <location evidence="2">Cytosol</location>
    </subcellularLocation>
    <subcellularLocation>
        <location evidence="1">Cytoplasmic vesicle</location>
        <location evidence="1">Autophagosome</location>
    </subcellularLocation>
    <subcellularLocation>
        <location evidence="10">Nucleus</location>
        <location evidence="10">Nuclear body</location>
    </subcellularLocation>
</comment>
<reference evidence="12" key="1">
    <citation type="submission" date="2020-05" db="UniProtKB">
        <authorList>
            <consortium name="EnsemblMetazoa"/>
        </authorList>
    </citation>
    <scope>IDENTIFICATION</scope>
    <source>
        <strain evidence="12">Yale</strain>
    </source>
</reference>
<dbReference type="PhylomeDB" id="A0A1B0FB66"/>
<dbReference type="GO" id="GO:0005829">
    <property type="term" value="C:cytosol"/>
    <property type="evidence" value="ECO:0007669"/>
    <property type="project" value="UniProtKB-SubCell"/>
</dbReference>
<dbReference type="STRING" id="37546.A0A1B0FB66"/>
<dbReference type="AlphaFoldDB" id="A0A1B0FB66"/>
<feature type="region of interest" description="Disordered" evidence="11">
    <location>
        <begin position="64"/>
        <end position="85"/>
    </location>
</feature>
<dbReference type="EnsemblMetazoa" id="GMOY000786-RA">
    <property type="protein sequence ID" value="GMOY000786-PA"/>
    <property type="gene ID" value="GMOY000786"/>
</dbReference>
<feature type="compositionally biased region" description="Basic residues" evidence="11">
    <location>
        <begin position="301"/>
        <end position="313"/>
    </location>
</feature>
<proteinExistence type="predicted"/>
<evidence type="ECO:0000256" key="6">
    <source>
        <dbReference type="ARBA" id="ARBA00023159"/>
    </source>
</evidence>
<evidence type="ECO:0000256" key="4">
    <source>
        <dbReference type="ARBA" id="ARBA00023006"/>
    </source>
</evidence>
<keyword evidence="3" id="KW-0963">Cytoplasm</keyword>
<dbReference type="PANTHER" id="PTHR31671:SF3">
    <property type="entry name" value="DIABETES AND OBESITY REGULATED, ISOFORM G"/>
    <property type="match status" value="1"/>
</dbReference>
<feature type="region of interest" description="Disordered" evidence="11">
    <location>
        <begin position="354"/>
        <end position="377"/>
    </location>
</feature>
<dbReference type="GO" id="GO:0016604">
    <property type="term" value="C:nuclear body"/>
    <property type="evidence" value="ECO:0007669"/>
    <property type="project" value="UniProtKB-SubCell"/>
</dbReference>
<keyword evidence="4" id="KW-0072">Autophagy</keyword>
<name>A0A1B0FB66_GLOMM</name>
<keyword evidence="9" id="KW-0968">Cytoplasmic vesicle</keyword>
<evidence type="ECO:0000256" key="11">
    <source>
        <dbReference type="SAM" id="MobiDB-lite"/>
    </source>
</evidence>
<evidence type="ECO:0000256" key="5">
    <source>
        <dbReference type="ARBA" id="ARBA00023015"/>
    </source>
</evidence>
<evidence type="ECO:0000256" key="2">
    <source>
        <dbReference type="ARBA" id="ARBA00004514"/>
    </source>
</evidence>
<keyword evidence="6" id="KW-0010">Activator</keyword>
<evidence type="ECO:0000256" key="10">
    <source>
        <dbReference type="ARBA" id="ARBA00034306"/>
    </source>
</evidence>
<evidence type="ECO:0000256" key="1">
    <source>
        <dbReference type="ARBA" id="ARBA00004419"/>
    </source>
</evidence>
<dbReference type="EMBL" id="CCAG010009346">
    <property type="status" value="NOT_ANNOTATED_CDS"/>
    <property type="molecule type" value="Genomic_DNA"/>
</dbReference>
<evidence type="ECO:0000313" key="13">
    <source>
        <dbReference type="Proteomes" id="UP000092444"/>
    </source>
</evidence>
<feature type="compositionally biased region" description="Basic and acidic residues" evidence="11">
    <location>
        <begin position="354"/>
        <end position="363"/>
    </location>
</feature>
<evidence type="ECO:0000256" key="3">
    <source>
        <dbReference type="ARBA" id="ARBA00022490"/>
    </source>
</evidence>
<dbReference type="Proteomes" id="UP000092444">
    <property type="component" value="Unassembled WGS sequence"/>
</dbReference>
<keyword evidence="8" id="KW-0539">Nucleus</keyword>
<evidence type="ECO:0000256" key="9">
    <source>
        <dbReference type="ARBA" id="ARBA00023329"/>
    </source>
</evidence>
<dbReference type="Pfam" id="PF14839">
    <property type="entry name" value="DOR"/>
    <property type="match status" value="2"/>
</dbReference>
<dbReference type="PANTHER" id="PTHR31671">
    <property type="entry name" value="DIABETES AND OBESITY REGULATED, ISOFORM G"/>
    <property type="match status" value="1"/>
</dbReference>
<accession>A0A1B0FB66</accession>
<keyword evidence="5" id="KW-0805">Transcription regulation</keyword>
<keyword evidence="7" id="KW-0804">Transcription</keyword>